<evidence type="ECO:0000256" key="1">
    <source>
        <dbReference type="SAM" id="SignalP"/>
    </source>
</evidence>
<accession>A0AAJ6Z5R1</accession>
<organism evidence="2">
    <name type="scientific">Papilio xuthus</name>
    <name type="common">Asian swallowtail butterfly</name>
    <dbReference type="NCBI Taxonomy" id="66420"/>
    <lineage>
        <taxon>Eukaryota</taxon>
        <taxon>Metazoa</taxon>
        <taxon>Ecdysozoa</taxon>
        <taxon>Arthropoda</taxon>
        <taxon>Hexapoda</taxon>
        <taxon>Insecta</taxon>
        <taxon>Pterygota</taxon>
        <taxon>Neoptera</taxon>
        <taxon>Endopterygota</taxon>
        <taxon>Lepidoptera</taxon>
        <taxon>Glossata</taxon>
        <taxon>Ditrysia</taxon>
        <taxon>Papilionoidea</taxon>
        <taxon>Papilionidae</taxon>
        <taxon>Papilioninae</taxon>
        <taxon>Papilio</taxon>
    </lineage>
</organism>
<dbReference type="AlphaFoldDB" id="A0AAJ6Z5R1"/>
<feature type="signal peptide" evidence="1">
    <location>
        <begin position="1"/>
        <end position="23"/>
    </location>
</feature>
<feature type="chain" id="PRO_5042575874" evidence="1">
    <location>
        <begin position="24"/>
        <end position="128"/>
    </location>
</feature>
<name>A0AAJ6Z5R1_PAPXU</name>
<reference evidence="2" key="1">
    <citation type="submission" date="2025-08" db="UniProtKB">
        <authorList>
            <consortium name="RefSeq"/>
        </authorList>
    </citation>
    <scope>IDENTIFICATION</scope>
</reference>
<proteinExistence type="predicted"/>
<dbReference type="Proteomes" id="UP000694872">
    <property type="component" value="Unplaced"/>
</dbReference>
<gene>
    <name evidence="2" type="primary">LOC106116479</name>
</gene>
<dbReference type="KEGG" id="pxu:106116479"/>
<evidence type="ECO:0000313" key="2">
    <source>
        <dbReference type="RefSeq" id="XP_013165836.1"/>
    </source>
</evidence>
<sequence length="128" mass="12657">MSTFTRCGLLVCFTVCLLQATQGQYLSGGLGVGYGTNGECGCSRGQGYSWQGLGTGSAWGVPEVVGGYGGEGVGDLEVAGELPVAGTTLVAGQVPVLGAVQFAGEVPAAGIVTITGRCGCDCNGNVLF</sequence>
<keyword evidence="1" id="KW-0732">Signal</keyword>
<protein>
    <submittedName>
        <fullName evidence="2">Chorion class A protein PC292-like</fullName>
    </submittedName>
</protein>
<dbReference type="RefSeq" id="XP_013165836.1">
    <property type="nucleotide sequence ID" value="XM_013310382.1"/>
</dbReference>
<dbReference type="GeneID" id="106116479"/>